<evidence type="ECO:0000313" key="2">
    <source>
        <dbReference type="EMBL" id="AOY80458.1"/>
    </source>
</evidence>
<evidence type="ECO:0000313" key="3">
    <source>
        <dbReference type="Proteomes" id="UP000176944"/>
    </source>
</evidence>
<evidence type="ECO:0000256" key="1">
    <source>
        <dbReference type="SAM" id="MobiDB-lite"/>
    </source>
</evidence>
<dbReference type="Proteomes" id="UP000176944">
    <property type="component" value="Chromosome"/>
</dbReference>
<gene>
    <name evidence="2" type="ORF">BJP36_11570</name>
</gene>
<reference evidence="3" key="1">
    <citation type="submission" date="2016-10" db="EMBL/GenBank/DDBJ databases">
        <title>Comparative genomics uncovers the prolific and rare metabolic potential of the cyanobacterial genus Moorea.</title>
        <authorList>
            <person name="Leao T."/>
            <person name="Castelao G."/>
            <person name="Korobeynikov A."/>
            <person name="Monroe E.A."/>
            <person name="Podell S."/>
            <person name="Glukhov E."/>
            <person name="Allen E."/>
            <person name="Gerwick W.H."/>
            <person name="Gerwick L."/>
        </authorList>
    </citation>
    <scope>NUCLEOTIDE SEQUENCE [LARGE SCALE GENOMIC DNA]</scope>
    <source>
        <strain evidence="3">JHB</strain>
    </source>
</reference>
<organism evidence="2 3">
    <name type="scientific">Moorena producens (strain JHB)</name>
    <dbReference type="NCBI Taxonomy" id="1454205"/>
    <lineage>
        <taxon>Bacteria</taxon>
        <taxon>Bacillati</taxon>
        <taxon>Cyanobacteriota</taxon>
        <taxon>Cyanophyceae</taxon>
        <taxon>Coleofasciculales</taxon>
        <taxon>Coleofasciculaceae</taxon>
        <taxon>Moorena</taxon>
    </lineage>
</organism>
<sequence>MAVTKTRNRKQPATTDATSPFKRGALDLGELNSSRVAPDVTSRLGQTLDEFYGSLGDVLIDITALEVNTMVVEEIKGDKFIPWETYRDIYPISTDYLEQQGIHQSLRDRYLELRKTLELEYTVLLSDPDSPLYDPTVLEQARGGQEILTDPTLELHQINTRLPNPTKTSSSEEMLQAQQILKNNRFLRCLRKLSELKAALDSRNQALLKTNSQQRANVKSINDLICAQTVIQLDGDVINRYAQEIVNHPDRDLILHIHKQGVTASQQQWRGLLEFILGLVQGSVRWGNGDGLPWRN</sequence>
<dbReference type="AlphaFoldDB" id="A0A1D9FYK8"/>
<feature type="compositionally biased region" description="Basic residues" evidence="1">
    <location>
        <begin position="1"/>
        <end position="10"/>
    </location>
</feature>
<dbReference type="EMBL" id="CP017708">
    <property type="protein sequence ID" value="AOY80458.1"/>
    <property type="molecule type" value="Genomic_DNA"/>
</dbReference>
<accession>A0A1D9FYK8</accession>
<name>A0A1D9FYK8_MOOP1</name>
<protein>
    <submittedName>
        <fullName evidence="2">Uncharacterized protein</fullName>
    </submittedName>
</protein>
<proteinExistence type="predicted"/>
<feature type="region of interest" description="Disordered" evidence="1">
    <location>
        <begin position="1"/>
        <end position="21"/>
    </location>
</feature>